<feature type="transmembrane region" description="Helical" evidence="6">
    <location>
        <begin position="476"/>
        <end position="500"/>
    </location>
</feature>
<feature type="transmembrane region" description="Helical" evidence="6">
    <location>
        <begin position="236"/>
        <end position="258"/>
    </location>
</feature>
<proteinExistence type="predicted"/>
<feature type="transmembrane region" description="Helical" evidence="6">
    <location>
        <begin position="178"/>
        <end position="198"/>
    </location>
</feature>
<evidence type="ECO:0000256" key="3">
    <source>
        <dbReference type="ARBA" id="ARBA00022989"/>
    </source>
</evidence>
<evidence type="ECO:0000256" key="6">
    <source>
        <dbReference type="SAM" id="Phobius"/>
    </source>
</evidence>
<dbReference type="RefSeq" id="XP_056070415.1">
    <property type="nucleotide sequence ID" value="XM_056216168.1"/>
</dbReference>
<sequence>MAAAETLSARASLEEGAPLLSATEPASRESSPAPLPERSTKKKPWKFLVFLVFVLITIVDVGAFLAEPPKTRVFEANICLRWYEENDPSKVGNDGAVPEALCKIDEVQQKLAMIFGWQDTFDAIPGLLLAIPFGALADKWGRKWIFVASLVGLQLNSAWILFICYFRSLPLQLTWFSSAFYLLGGGPVVASALGITMISDIAPPDQRTNIFLYLTASVLIAEMLAPIMASKLMETGMWLPLLLALAIQQVGVTVGIFFPETLHLRDLPEPRDGEDASIELQAKDEGHGLKIQLKHFKSALLLLTSDVQLALVVALFVVNRLGRQALTLLIRYASKRYNWEIAKAAYLLSFRAATNLVAVAVFIPIVNIILLRYLRLPVHWADLWLTRGSLLITAAGFLAIALAFEPAILIFGLLVFNLGTGSSAAMRSVALHVVGGQSSPDVGKLMSLIAVSENIGVMLAGPLLNEAFTKGMDLKGAWLGLPFFGVFVLYVLATIVSCTVSVKDRDMAYVEVATDEDEADVVNGRSSALEDGPSVTHTTEQ</sequence>
<evidence type="ECO:0000313" key="9">
    <source>
        <dbReference type="Proteomes" id="UP001140513"/>
    </source>
</evidence>
<evidence type="ECO:0000256" key="1">
    <source>
        <dbReference type="ARBA" id="ARBA00004141"/>
    </source>
</evidence>
<feature type="transmembrane region" description="Helical" evidence="6">
    <location>
        <begin position="344"/>
        <end position="370"/>
    </location>
</feature>
<dbReference type="Pfam" id="PF07690">
    <property type="entry name" value="MFS_1"/>
    <property type="match status" value="1"/>
</dbReference>
<dbReference type="Gene3D" id="1.20.1250.20">
    <property type="entry name" value="MFS general substrate transporter like domains"/>
    <property type="match status" value="1"/>
</dbReference>
<evidence type="ECO:0000256" key="2">
    <source>
        <dbReference type="ARBA" id="ARBA00022692"/>
    </source>
</evidence>
<evidence type="ECO:0000256" key="5">
    <source>
        <dbReference type="SAM" id="MobiDB-lite"/>
    </source>
</evidence>
<dbReference type="InterPro" id="IPR020846">
    <property type="entry name" value="MFS_dom"/>
</dbReference>
<feature type="region of interest" description="Disordered" evidence="5">
    <location>
        <begin position="1"/>
        <end position="39"/>
    </location>
</feature>
<accession>A0A9W9C9F5</accession>
<gene>
    <name evidence="8" type="ORF">N0V89_007405</name>
</gene>
<dbReference type="GeneID" id="80910935"/>
<feature type="transmembrane region" description="Helical" evidence="6">
    <location>
        <begin position="210"/>
        <end position="229"/>
    </location>
</feature>
<feature type="transmembrane region" description="Helical" evidence="6">
    <location>
        <begin position="144"/>
        <end position="166"/>
    </location>
</feature>
<organism evidence="8 9">
    <name type="scientific">Didymosphaeria variabile</name>
    <dbReference type="NCBI Taxonomy" id="1932322"/>
    <lineage>
        <taxon>Eukaryota</taxon>
        <taxon>Fungi</taxon>
        <taxon>Dikarya</taxon>
        <taxon>Ascomycota</taxon>
        <taxon>Pezizomycotina</taxon>
        <taxon>Dothideomycetes</taxon>
        <taxon>Pleosporomycetidae</taxon>
        <taxon>Pleosporales</taxon>
        <taxon>Massarineae</taxon>
        <taxon>Didymosphaeriaceae</taxon>
        <taxon>Didymosphaeria</taxon>
    </lineage>
</organism>
<comment type="subcellular location">
    <subcellularLocation>
        <location evidence="1">Membrane</location>
        <topology evidence="1">Multi-pass membrane protein</topology>
    </subcellularLocation>
</comment>
<keyword evidence="3 6" id="KW-1133">Transmembrane helix</keyword>
<evidence type="ECO:0000256" key="4">
    <source>
        <dbReference type="ARBA" id="ARBA00023136"/>
    </source>
</evidence>
<feature type="transmembrane region" description="Helical" evidence="6">
    <location>
        <begin position="47"/>
        <end position="66"/>
    </location>
</feature>
<protein>
    <recommendedName>
        <fullName evidence="7">Major facilitator superfamily (MFS) profile domain-containing protein</fullName>
    </recommendedName>
</protein>
<evidence type="ECO:0000259" key="7">
    <source>
        <dbReference type="PROSITE" id="PS50850"/>
    </source>
</evidence>
<dbReference type="GO" id="GO:0016020">
    <property type="term" value="C:membrane"/>
    <property type="evidence" value="ECO:0007669"/>
    <property type="project" value="UniProtKB-SubCell"/>
</dbReference>
<feature type="domain" description="Major facilitator superfamily (MFS) profile" evidence="7">
    <location>
        <begin position="46"/>
        <end position="505"/>
    </location>
</feature>
<dbReference type="PANTHER" id="PTHR23507">
    <property type="entry name" value="ZGC:174356"/>
    <property type="match status" value="1"/>
</dbReference>
<keyword evidence="9" id="KW-1185">Reference proteome</keyword>
<dbReference type="SUPFAM" id="SSF103473">
    <property type="entry name" value="MFS general substrate transporter"/>
    <property type="match status" value="1"/>
</dbReference>
<name>A0A9W9C9F5_9PLEO</name>
<dbReference type="OrthoDB" id="194139at2759"/>
<evidence type="ECO:0000313" key="8">
    <source>
        <dbReference type="EMBL" id="KAJ4352059.1"/>
    </source>
</evidence>
<dbReference type="EMBL" id="JAPEUX010000005">
    <property type="protein sequence ID" value="KAJ4352059.1"/>
    <property type="molecule type" value="Genomic_DNA"/>
</dbReference>
<dbReference type="InterPro" id="IPR036259">
    <property type="entry name" value="MFS_trans_sf"/>
</dbReference>
<keyword evidence="2 6" id="KW-0812">Transmembrane</keyword>
<dbReference type="GO" id="GO:0022857">
    <property type="term" value="F:transmembrane transporter activity"/>
    <property type="evidence" value="ECO:0007669"/>
    <property type="project" value="InterPro"/>
</dbReference>
<feature type="transmembrane region" description="Helical" evidence="6">
    <location>
        <begin position="390"/>
        <end position="418"/>
    </location>
</feature>
<keyword evidence="4 6" id="KW-0472">Membrane</keyword>
<feature type="transmembrane region" description="Helical" evidence="6">
    <location>
        <begin position="299"/>
        <end position="318"/>
    </location>
</feature>
<dbReference type="InterPro" id="IPR011701">
    <property type="entry name" value="MFS"/>
</dbReference>
<comment type="caution">
    <text evidence="8">The sequence shown here is derived from an EMBL/GenBank/DDBJ whole genome shotgun (WGS) entry which is preliminary data.</text>
</comment>
<dbReference type="PANTHER" id="PTHR23507:SF1">
    <property type="entry name" value="FI18259P1-RELATED"/>
    <property type="match status" value="1"/>
</dbReference>
<dbReference type="PROSITE" id="PS50850">
    <property type="entry name" value="MFS"/>
    <property type="match status" value="1"/>
</dbReference>
<dbReference type="Proteomes" id="UP001140513">
    <property type="component" value="Unassembled WGS sequence"/>
</dbReference>
<reference evidence="8" key="1">
    <citation type="submission" date="2022-10" db="EMBL/GenBank/DDBJ databases">
        <title>Tapping the CABI collections for fungal endophytes: first genome assemblies for Collariella, Neodidymelliopsis, Ascochyta clinopodiicola, Didymella pomorum, Didymosphaeria variabile, Neocosmospora piperis and Neocucurbitaria cava.</title>
        <authorList>
            <person name="Hill R."/>
        </authorList>
    </citation>
    <scope>NUCLEOTIDE SEQUENCE</scope>
    <source>
        <strain evidence="8">IMI 356815</strain>
    </source>
</reference>
<dbReference type="AlphaFoldDB" id="A0A9W9C9F5"/>